<evidence type="ECO:0000313" key="2">
    <source>
        <dbReference type="Proteomes" id="UP000825935"/>
    </source>
</evidence>
<reference evidence="1" key="1">
    <citation type="submission" date="2021-08" db="EMBL/GenBank/DDBJ databases">
        <title>WGS assembly of Ceratopteris richardii.</title>
        <authorList>
            <person name="Marchant D.B."/>
            <person name="Chen G."/>
            <person name="Jenkins J."/>
            <person name="Shu S."/>
            <person name="Leebens-Mack J."/>
            <person name="Grimwood J."/>
            <person name="Schmutz J."/>
            <person name="Soltis P."/>
            <person name="Soltis D."/>
            <person name="Chen Z.-H."/>
        </authorList>
    </citation>
    <scope>NUCLEOTIDE SEQUENCE</scope>
    <source>
        <strain evidence="1">Whitten #5841</strain>
        <tissue evidence="1">Leaf</tissue>
    </source>
</reference>
<dbReference type="OMA" id="MQNMVLY"/>
<keyword evidence="2" id="KW-1185">Reference proteome</keyword>
<name>A0A8T2Q9M2_CERRI</name>
<dbReference type="GO" id="GO:0032981">
    <property type="term" value="P:mitochondrial respiratory chain complex I assembly"/>
    <property type="evidence" value="ECO:0007669"/>
    <property type="project" value="InterPro"/>
</dbReference>
<protein>
    <recommendedName>
        <fullName evidence="3">IMS import disulfide relay-system CHCH-CHCH-like Cx9C domain-containing protein</fullName>
    </recommendedName>
</protein>
<gene>
    <name evidence="1" type="ORF">KP509_37G069100</name>
</gene>
<dbReference type="Proteomes" id="UP000825935">
    <property type="component" value="Chromosome 37"/>
</dbReference>
<dbReference type="PANTHER" id="PTHR34561">
    <property type="entry name" value="NADH DEHYDROGENASE [UBIQUINONE] 1 ALPHA SUBCOMPLEX ASSEMBLY FACTOR 8"/>
    <property type="match status" value="1"/>
</dbReference>
<evidence type="ECO:0000313" key="1">
    <source>
        <dbReference type="EMBL" id="KAH7280469.1"/>
    </source>
</evidence>
<accession>A0A8T2Q9M2</accession>
<dbReference type="EMBL" id="CM035442">
    <property type="protein sequence ID" value="KAH7280469.1"/>
    <property type="molecule type" value="Genomic_DNA"/>
</dbReference>
<comment type="caution">
    <text evidence="1">The sequence shown here is derived from an EMBL/GenBank/DDBJ whole genome shotgun (WGS) entry which is preliminary data.</text>
</comment>
<dbReference type="Gene3D" id="1.10.287.2900">
    <property type="match status" value="1"/>
</dbReference>
<dbReference type="OrthoDB" id="3821113at2759"/>
<organism evidence="1 2">
    <name type="scientific">Ceratopteris richardii</name>
    <name type="common">Triangle waterfern</name>
    <dbReference type="NCBI Taxonomy" id="49495"/>
    <lineage>
        <taxon>Eukaryota</taxon>
        <taxon>Viridiplantae</taxon>
        <taxon>Streptophyta</taxon>
        <taxon>Embryophyta</taxon>
        <taxon>Tracheophyta</taxon>
        <taxon>Polypodiopsida</taxon>
        <taxon>Polypodiidae</taxon>
        <taxon>Polypodiales</taxon>
        <taxon>Pteridineae</taxon>
        <taxon>Pteridaceae</taxon>
        <taxon>Parkerioideae</taxon>
        <taxon>Ceratopteris</taxon>
    </lineage>
</organism>
<dbReference type="GO" id="GO:0005739">
    <property type="term" value="C:mitochondrion"/>
    <property type="evidence" value="ECO:0007669"/>
    <property type="project" value="InterPro"/>
</dbReference>
<dbReference type="PANTHER" id="PTHR34561:SF1">
    <property type="entry name" value="NADH DEHYDROGENASE [UBIQUINONE] 1 ALPHA SUBCOMPLEX ASSEMBLY FACTOR 8"/>
    <property type="match status" value="1"/>
</dbReference>
<dbReference type="InterPro" id="IPR034595">
    <property type="entry name" value="NDUFAF8"/>
</dbReference>
<proteinExistence type="predicted"/>
<sequence length="64" mass="7179">MGKAPRPEKIPTNFRQVFVNCSCELKTYGQCVAAKVPTIEQGMCSEEFLALNRCIIEVLKSKKT</sequence>
<dbReference type="AlphaFoldDB" id="A0A8T2Q9M2"/>
<evidence type="ECO:0008006" key="3">
    <source>
        <dbReference type="Google" id="ProtNLM"/>
    </source>
</evidence>